<evidence type="ECO:0000313" key="1">
    <source>
        <dbReference type="EMBL" id="PHJ99262.1"/>
    </source>
</evidence>
<dbReference type="AlphaFoldDB" id="A0A9Q5Z8B7"/>
<gene>
    <name evidence="1" type="ORF">VF08_25715</name>
</gene>
<evidence type="ECO:0000313" key="2">
    <source>
        <dbReference type="Proteomes" id="UP000222310"/>
    </source>
</evidence>
<protein>
    <submittedName>
        <fullName evidence="1">Uncharacterized protein</fullName>
    </submittedName>
</protein>
<name>A0A9Q5Z8B7_NOSLI</name>
<proteinExistence type="predicted"/>
<sequence>MISGKSLQHLITNLITEFICLIFIELCDFGIAESRCKKVGKSLAILVSLWQKQNHSPIE</sequence>
<accession>A0A9Q5Z8B7</accession>
<dbReference type="EMBL" id="LAHD01000090">
    <property type="protein sequence ID" value="PHJ99262.1"/>
    <property type="molecule type" value="Genomic_DNA"/>
</dbReference>
<dbReference type="Proteomes" id="UP000222310">
    <property type="component" value="Unassembled WGS sequence"/>
</dbReference>
<organism evidence="1 2">
    <name type="scientific">Nostoc linckia z8</name>
    <dbReference type="NCBI Taxonomy" id="1628746"/>
    <lineage>
        <taxon>Bacteria</taxon>
        <taxon>Bacillati</taxon>
        <taxon>Cyanobacteriota</taxon>
        <taxon>Cyanophyceae</taxon>
        <taxon>Nostocales</taxon>
        <taxon>Nostocaceae</taxon>
        <taxon>Nostoc</taxon>
    </lineage>
</organism>
<comment type="caution">
    <text evidence="1">The sequence shown here is derived from an EMBL/GenBank/DDBJ whole genome shotgun (WGS) entry which is preliminary data.</text>
</comment>
<reference evidence="1 2" key="1">
    <citation type="submission" date="2015-02" db="EMBL/GenBank/DDBJ databases">
        <title>Nostoc linckia genome annotation.</title>
        <authorList>
            <person name="Zhou Z."/>
        </authorList>
    </citation>
    <scope>NUCLEOTIDE SEQUENCE [LARGE SCALE GENOMIC DNA]</scope>
    <source>
        <strain evidence="2">z8</strain>
    </source>
</reference>